<dbReference type="FunFam" id="3.40.640.10:FF:000021">
    <property type="entry name" value="Glutamate-1-semialdehyde 2,1-aminomutase"/>
    <property type="match status" value="1"/>
</dbReference>
<dbReference type="PANTHER" id="PTHR43713">
    <property type="entry name" value="GLUTAMATE-1-SEMIALDEHYDE 2,1-AMINOMUTASE"/>
    <property type="match status" value="1"/>
</dbReference>
<dbReference type="EC" id="5.4.3.8" evidence="4"/>
<dbReference type="InterPro" id="IPR049704">
    <property type="entry name" value="Aminotrans_3_PPA_site"/>
</dbReference>
<evidence type="ECO:0000256" key="3">
    <source>
        <dbReference type="ARBA" id="ARBA00008981"/>
    </source>
</evidence>
<dbReference type="GO" id="GO:0042286">
    <property type="term" value="F:glutamate-1-semialdehyde 2,1-aminomutase activity"/>
    <property type="evidence" value="ECO:0007669"/>
    <property type="project" value="UniProtKB-EC"/>
</dbReference>
<evidence type="ECO:0000256" key="10">
    <source>
        <dbReference type="RuleBase" id="RU003560"/>
    </source>
</evidence>
<dbReference type="AlphaFoldDB" id="A0A175RD12"/>
<dbReference type="Gene3D" id="3.40.640.10">
    <property type="entry name" value="Type I PLP-dependent aspartate aminotransferase-like (Major domain)"/>
    <property type="match status" value="1"/>
</dbReference>
<dbReference type="Proteomes" id="UP000078272">
    <property type="component" value="Unassembled WGS sequence"/>
</dbReference>
<dbReference type="NCBIfam" id="NF000818">
    <property type="entry name" value="PRK00062.1"/>
    <property type="match status" value="1"/>
</dbReference>
<name>A0A175RD12_9HYPH</name>
<organism evidence="11 12">
    <name type="scientific">Aureimonas ureilytica</name>
    <dbReference type="NCBI Taxonomy" id="401562"/>
    <lineage>
        <taxon>Bacteria</taxon>
        <taxon>Pseudomonadati</taxon>
        <taxon>Pseudomonadota</taxon>
        <taxon>Alphaproteobacteria</taxon>
        <taxon>Hyphomicrobiales</taxon>
        <taxon>Aurantimonadaceae</taxon>
        <taxon>Aureimonas</taxon>
    </lineage>
</organism>
<dbReference type="GO" id="GO:0030170">
    <property type="term" value="F:pyridoxal phosphate binding"/>
    <property type="evidence" value="ECO:0007669"/>
    <property type="project" value="InterPro"/>
</dbReference>
<dbReference type="InterPro" id="IPR015422">
    <property type="entry name" value="PyrdxlP-dep_Trfase_small"/>
</dbReference>
<keyword evidence="6 10" id="KW-0663">Pyridoxal phosphate</keyword>
<accession>A0A175RD12</accession>
<comment type="similarity">
    <text evidence="3">Belongs to the class-III pyridoxal-phosphate-dependent aminotransferase family. HemL subfamily.</text>
</comment>
<evidence type="ECO:0000256" key="4">
    <source>
        <dbReference type="ARBA" id="ARBA00012143"/>
    </source>
</evidence>
<keyword evidence="8" id="KW-0627">Porphyrin biosynthesis</keyword>
<dbReference type="PATRIC" id="fig|401562.3.peg.3620"/>
<dbReference type="Gene3D" id="3.90.1150.10">
    <property type="entry name" value="Aspartate Aminotransferase, domain 1"/>
    <property type="match status" value="1"/>
</dbReference>
<evidence type="ECO:0000256" key="2">
    <source>
        <dbReference type="ARBA" id="ARBA00004819"/>
    </source>
</evidence>
<dbReference type="PANTHER" id="PTHR43713:SF3">
    <property type="entry name" value="GLUTAMATE-1-SEMIALDEHYDE 2,1-AMINOMUTASE 1, CHLOROPLASTIC-RELATED"/>
    <property type="match status" value="1"/>
</dbReference>
<dbReference type="GO" id="GO:0006779">
    <property type="term" value="P:porphyrin-containing compound biosynthetic process"/>
    <property type="evidence" value="ECO:0007669"/>
    <property type="project" value="UniProtKB-KW"/>
</dbReference>
<evidence type="ECO:0000313" key="11">
    <source>
        <dbReference type="EMBL" id="KTQ98048.1"/>
    </source>
</evidence>
<dbReference type="InterPro" id="IPR015424">
    <property type="entry name" value="PyrdxlP-dep_Trfase"/>
</dbReference>
<evidence type="ECO:0000256" key="1">
    <source>
        <dbReference type="ARBA" id="ARBA00001933"/>
    </source>
</evidence>
<dbReference type="PROSITE" id="PS00600">
    <property type="entry name" value="AA_TRANSFER_CLASS_3"/>
    <property type="match status" value="1"/>
</dbReference>
<sequence>MASSAPRTTLESAQLFASAREVIPGGVNSTARATWSGWEPYPLFVQSGQGSRVTDADGHTYIDYLLGLGPMILGHRPKRVTQAVVDQIQNVGTVFALPAAAEADLARKIIAAVPSIDMVRLSNTGTEGVLYATRLARAFTGRRKIIRFEGMYHGFSDGVYWSKHPKIETAGSDTRPVPVPQGPGLPKGVEENLVILPWNDIEVLRQVITEHGHEIAAVLTEPMMCNTGCILPLPGFLEAMRELTEKAGILLIFDEVITGFRLGLGGAQQVFGITPDLSIFAKGLGGGFPVAAVGGRRAVMELVSDGTVSLAGTYTANGIAVAAANATLDELAAPGAYEALYAVSDRLRFGLEDIFAKSGLAAHVVGLGPVLQVWFSDRPIHNYRDAERHADQDLFRRWWLGMIERGILFHPGAYENLFVSMAHTDTDIDLTLAAAREVVATLA</sequence>
<evidence type="ECO:0000256" key="5">
    <source>
        <dbReference type="ARBA" id="ARBA00015416"/>
    </source>
</evidence>
<reference evidence="11 12" key="1">
    <citation type="journal article" date="2016" name="Front. Microbiol.">
        <title>Genomic Resource of Rice Seed Associated Bacteria.</title>
        <authorList>
            <person name="Midha S."/>
            <person name="Bansal K."/>
            <person name="Sharma S."/>
            <person name="Kumar N."/>
            <person name="Patil P.P."/>
            <person name="Chaudhry V."/>
            <person name="Patil P.B."/>
        </authorList>
    </citation>
    <scope>NUCLEOTIDE SEQUENCE [LARGE SCALE GENOMIC DNA]</scope>
    <source>
        <strain evidence="11 12">NS226</strain>
    </source>
</reference>
<dbReference type="InterPro" id="IPR005814">
    <property type="entry name" value="Aminotrans_3"/>
</dbReference>
<comment type="caution">
    <text evidence="11">The sequence shown here is derived from an EMBL/GenBank/DDBJ whole genome shotgun (WGS) entry which is preliminary data.</text>
</comment>
<evidence type="ECO:0000313" key="12">
    <source>
        <dbReference type="Proteomes" id="UP000078272"/>
    </source>
</evidence>
<evidence type="ECO:0000256" key="8">
    <source>
        <dbReference type="ARBA" id="ARBA00023244"/>
    </source>
</evidence>
<protein>
    <recommendedName>
        <fullName evidence="5">Glutamate-1-semialdehyde 2,1-aminomutase</fullName>
        <ecNumber evidence="4">5.4.3.8</ecNumber>
    </recommendedName>
    <alternativeName>
        <fullName evidence="9">Glutamate-1-semialdehyde aminotransferase</fullName>
    </alternativeName>
</protein>
<dbReference type="InterPro" id="IPR015421">
    <property type="entry name" value="PyrdxlP-dep_Trfase_major"/>
</dbReference>
<evidence type="ECO:0000256" key="9">
    <source>
        <dbReference type="ARBA" id="ARBA00031365"/>
    </source>
</evidence>
<keyword evidence="7" id="KW-0413">Isomerase</keyword>
<proteinExistence type="inferred from homology"/>
<dbReference type="STRING" id="401562.NS365_15600"/>
<dbReference type="CDD" id="cd00610">
    <property type="entry name" value="OAT_like"/>
    <property type="match status" value="1"/>
</dbReference>
<evidence type="ECO:0000256" key="6">
    <source>
        <dbReference type="ARBA" id="ARBA00022898"/>
    </source>
</evidence>
<dbReference type="EMBL" id="LDPZ01000005">
    <property type="protein sequence ID" value="KTQ98048.1"/>
    <property type="molecule type" value="Genomic_DNA"/>
</dbReference>
<dbReference type="GO" id="GO:0008483">
    <property type="term" value="F:transaminase activity"/>
    <property type="evidence" value="ECO:0007669"/>
    <property type="project" value="InterPro"/>
</dbReference>
<dbReference type="SUPFAM" id="SSF53383">
    <property type="entry name" value="PLP-dependent transferases"/>
    <property type="match status" value="1"/>
</dbReference>
<comment type="cofactor">
    <cofactor evidence="1">
        <name>pyridoxal 5'-phosphate</name>
        <dbReference type="ChEBI" id="CHEBI:597326"/>
    </cofactor>
</comment>
<gene>
    <name evidence="11" type="ORF">NS226_02430</name>
</gene>
<dbReference type="Pfam" id="PF00202">
    <property type="entry name" value="Aminotran_3"/>
    <property type="match status" value="1"/>
</dbReference>
<evidence type="ECO:0000256" key="7">
    <source>
        <dbReference type="ARBA" id="ARBA00023235"/>
    </source>
</evidence>
<comment type="pathway">
    <text evidence="2">Porphyrin-containing compound metabolism; protoporphyrin-IX biosynthesis; 5-aminolevulinate from L-glutamyl-tRNA(Glu): step 2/2.</text>
</comment>